<feature type="domain" description="ORC1/DEAH AAA+ ATPase" evidence="1">
    <location>
        <begin position="43"/>
        <end position="106"/>
    </location>
</feature>
<dbReference type="Proteomes" id="UP000189670">
    <property type="component" value="Unassembled WGS sequence"/>
</dbReference>
<dbReference type="PANTHER" id="PTHR35894:SF1">
    <property type="entry name" value="PHOSPHORIBULOKINASE _ URIDINE KINASE FAMILY"/>
    <property type="match status" value="1"/>
</dbReference>
<accession>A0A1V1PI98</accession>
<dbReference type="AlphaFoldDB" id="A0A1V1PI98"/>
<proteinExistence type="predicted"/>
<comment type="caution">
    <text evidence="2">The sequence shown here is derived from an EMBL/GenBank/DDBJ whole genome shotgun (WGS) entry which is preliminary data.</text>
</comment>
<protein>
    <recommendedName>
        <fullName evidence="1">ORC1/DEAH AAA+ ATPase domain-containing protein</fullName>
    </recommendedName>
</protein>
<evidence type="ECO:0000313" key="3">
    <source>
        <dbReference type="Proteomes" id="UP000189670"/>
    </source>
</evidence>
<organism evidence="2 3">
    <name type="scientific">Candidatus Magnetoglobus multicellularis str. Araruama</name>
    <dbReference type="NCBI Taxonomy" id="890399"/>
    <lineage>
        <taxon>Bacteria</taxon>
        <taxon>Pseudomonadati</taxon>
        <taxon>Thermodesulfobacteriota</taxon>
        <taxon>Desulfobacteria</taxon>
        <taxon>Desulfobacterales</taxon>
        <taxon>Desulfobacteraceae</taxon>
        <taxon>Candidatus Magnetoglobus</taxon>
    </lineage>
</organism>
<evidence type="ECO:0000313" key="2">
    <source>
        <dbReference type="EMBL" id="ETR74546.1"/>
    </source>
</evidence>
<reference evidence="3" key="1">
    <citation type="submission" date="2012-11" db="EMBL/GenBank/DDBJ databases">
        <authorList>
            <person name="Lucero-Rivera Y.E."/>
            <person name="Tovar-Ramirez D."/>
        </authorList>
    </citation>
    <scope>NUCLEOTIDE SEQUENCE [LARGE SCALE GENOMIC DNA]</scope>
    <source>
        <strain evidence="3">Araruama</strain>
    </source>
</reference>
<dbReference type="GO" id="GO:0016887">
    <property type="term" value="F:ATP hydrolysis activity"/>
    <property type="evidence" value="ECO:0007669"/>
    <property type="project" value="InterPro"/>
</dbReference>
<dbReference type="Pfam" id="PF13401">
    <property type="entry name" value="AAA_22"/>
    <property type="match status" value="1"/>
</dbReference>
<evidence type="ECO:0000259" key="1">
    <source>
        <dbReference type="Pfam" id="PF13401"/>
    </source>
</evidence>
<dbReference type="InterPro" id="IPR052026">
    <property type="entry name" value="ExeA_AAA_ATPase_DNA-bind"/>
</dbReference>
<name>A0A1V1PI98_9BACT</name>
<dbReference type="EMBL" id="ATBP01000004">
    <property type="protein sequence ID" value="ETR74546.1"/>
    <property type="molecule type" value="Genomic_DNA"/>
</dbReference>
<gene>
    <name evidence="2" type="ORF">OMM_06270</name>
</gene>
<dbReference type="InterPro" id="IPR027417">
    <property type="entry name" value="P-loop_NTPase"/>
</dbReference>
<sequence length="132" mass="15248">MDYFQLLRLNKEPFSNSPDPTFFYPSKQHAGCLQKLEIAIRLKRGLNVIIGDVGTGKTTLCRHIVQKFADDPDVQMYLVLDPGFKNALEFLAEVARLFGLIQENESLDEWTIKERIKKFLFTEGVDNKKILR</sequence>
<dbReference type="Gene3D" id="3.40.50.300">
    <property type="entry name" value="P-loop containing nucleotide triphosphate hydrolases"/>
    <property type="match status" value="1"/>
</dbReference>
<dbReference type="SUPFAM" id="SSF52540">
    <property type="entry name" value="P-loop containing nucleoside triphosphate hydrolases"/>
    <property type="match status" value="1"/>
</dbReference>
<dbReference type="PANTHER" id="PTHR35894">
    <property type="entry name" value="GENERAL SECRETION PATHWAY PROTEIN A-RELATED"/>
    <property type="match status" value="1"/>
</dbReference>
<dbReference type="InterPro" id="IPR049945">
    <property type="entry name" value="AAA_22"/>
</dbReference>